<reference evidence="1" key="1">
    <citation type="journal article" date="2021" name="Proc. Natl. Acad. Sci. U.S.A.">
        <title>A Catalog of Tens of Thousands of Viruses from Human Metagenomes Reveals Hidden Associations with Chronic Diseases.</title>
        <authorList>
            <person name="Tisza M.J."/>
            <person name="Buck C.B."/>
        </authorList>
    </citation>
    <scope>NUCLEOTIDE SEQUENCE</scope>
    <source>
        <strain evidence="1">Ct4s49</strain>
    </source>
</reference>
<dbReference type="EMBL" id="BK014699">
    <property type="protein sequence ID" value="DAD68302.1"/>
    <property type="molecule type" value="Genomic_DNA"/>
</dbReference>
<evidence type="ECO:0000313" key="1">
    <source>
        <dbReference type="EMBL" id="DAD68302.1"/>
    </source>
</evidence>
<sequence>MEIVIKETGTVEALSLIDSSTGCDWFNDLVGNHDGFNDDPECGFAEETDEYGLTTGRYITSKDNFEWWEDIVCQINDVNNRIDNLKDEFGVERVDEVVYQCNRGNADLEYYAVELNRWLDDEFGENVGR</sequence>
<proteinExistence type="predicted"/>
<accession>A0A8S5LED9</accession>
<protein>
    <submittedName>
        <fullName evidence="1">Uncharacterized protein</fullName>
    </submittedName>
</protein>
<name>A0A8S5LED9_9CAUD</name>
<organism evidence="1">
    <name type="scientific">Podoviridae sp. ct4s49</name>
    <dbReference type="NCBI Taxonomy" id="2823555"/>
    <lineage>
        <taxon>Viruses</taxon>
        <taxon>Duplodnaviria</taxon>
        <taxon>Heunggongvirae</taxon>
        <taxon>Uroviricota</taxon>
        <taxon>Caudoviricetes</taxon>
    </lineage>
</organism>